<reference evidence="1" key="2">
    <citation type="journal article" date="2023" name="Syst. Appl. Microbiol.">
        <title>Govania unica gen. nov., sp. nov., a rare biosphere bacterium that represents a novel family in the class Alphaproteobacteria.</title>
        <authorList>
            <person name="Vandamme P."/>
            <person name="Peeters C."/>
            <person name="Hettiarachchi A."/>
            <person name="Cnockaert M."/>
            <person name="Carlier A."/>
        </authorList>
    </citation>
    <scope>NUCLEOTIDE SEQUENCE</scope>
    <source>
        <strain evidence="1">LMG 31809</strain>
    </source>
</reference>
<accession>A0A9X3Z781</accession>
<name>A0A9X3Z781_9PROT</name>
<dbReference type="AlphaFoldDB" id="A0A9X3Z781"/>
<reference evidence="1" key="1">
    <citation type="submission" date="2022-08" db="EMBL/GenBank/DDBJ databases">
        <authorList>
            <person name="Vandamme P."/>
            <person name="Hettiarachchi A."/>
            <person name="Peeters C."/>
            <person name="Cnockaert M."/>
            <person name="Carlier A."/>
        </authorList>
    </citation>
    <scope>NUCLEOTIDE SEQUENCE</scope>
    <source>
        <strain evidence="1">LMG 31809</strain>
    </source>
</reference>
<sequence length="157" mass="16465">MTSVPARFIDLIASVTGHVQHMPLTPALATSLNSDFPADGPWLAELEALCRQGCAEGWLCAREAGGIKFGRAIKPGDATHGFSVDVVEMDDIVGPHHRHPNGEIDLVMPLDAAAAFDGVARGWKVYEPGSAHSPTVVGGRALVLYLLPGGAIEFTAA</sequence>
<keyword evidence="2" id="KW-1185">Reference proteome</keyword>
<dbReference type="Proteomes" id="UP001141619">
    <property type="component" value="Unassembled WGS sequence"/>
</dbReference>
<evidence type="ECO:0000313" key="1">
    <source>
        <dbReference type="EMBL" id="MDA5193891.1"/>
    </source>
</evidence>
<evidence type="ECO:0000313" key="2">
    <source>
        <dbReference type="Proteomes" id="UP001141619"/>
    </source>
</evidence>
<proteinExistence type="predicted"/>
<comment type="caution">
    <text evidence="1">The sequence shown here is derived from an EMBL/GenBank/DDBJ whole genome shotgun (WGS) entry which is preliminary data.</text>
</comment>
<organism evidence="1 2">
    <name type="scientific">Govanella unica</name>
    <dbReference type="NCBI Taxonomy" id="2975056"/>
    <lineage>
        <taxon>Bacteria</taxon>
        <taxon>Pseudomonadati</taxon>
        <taxon>Pseudomonadota</taxon>
        <taxon>Alphaproteobacteria</taxon>
        <taxon>Emcibacterales</taxon>
        <taxon>Govanellaceae</taxon>
        <taxon>Govanella</taxon>
    </lineage>
</organism>
<dbReference type="InterPro" id="IPR032345">
    <property type="entry name" value="PnbB"/>
</dbReference>
<protein>
    <submittedName>
        <fullName evidence="1">DUF4863 family protein</fullName>
    </submittedName>
</protein>
<gene>
    <name evidence="1" type="ORF">NYP16_08005</name>
</gene>
<dbReference type="Pfam" id="PF16155">
    <property type="entry name" value="PnbB"/>
    <property type="match status" value="1"/>
</dbReference>
<dbReference type="EMBL" id="JANWOI010000003">
    <property type="protein sequence ID" value="MDA5193891.1"/>
    <property type="molecule type" value="Genomic_DNA"/>
</dbReference>
<dbReference type="RefSeq" id="WP_274943598.1">
    <property type="nucleotide sequence ID" value="NZ_JANWOI010000003.1"/>
</dbReference>